<sequence>MFRQAYASTSKIVRPRQFATYRTKTDKPNVIQKLGKEHNVRLIKFMQNLYKEQHVDLTSSRSIEETMDRIRSAKGPVQTLDTFKKFRRLNPQAKTAIENWLAGSEYVVLMKHVETLSQVPGIGHARAAELVEVGATTIEDLRKPQYYDLLTNAQQAFLDFQDDLNKVSDTQAAHRVQETVRSALKPTVEVILVGDHRRGLQQSISTQLLIIDPAHEHLPTPASTGNVASYSVNRLEATEGNMAPESIELLKRRGILAAELRCSTHKWSGLVRVSGKNIDGDWESQIQRVKGIKEHQGEFRRADLVFVPAKSRAAALIMCTGDEFMVNIIRKKADELGLKFNEFGLWRLKVMGEQEERAARKPESWELVPTETEEDFFAELGLEWIEPEKRNLGYLQSGGPKPYRRKY</sequence>
<name>A0ACB8TY81_9APHY</name>
<protein>
    <submittedName>
        <fullName evidence="1">Uncharacterized protein</fullName>
    </submittedName>
</protein>
<proteinExistence type="predicted"/>
<gene>
    <name evidence="1" type="ORF">BDY19DRAFT_321676</name>
</gene>
<accession>A0ACB8TY81</accession>
<evidence type="ECO:0000313" key="1">
    <source>
        <dbReference type="EMBL" id="KAI0087007.1"/>
    </source>
</evidence>
<keyword evidence="2" id="KW-1185">Reference proteome</keyword>
<comment type="caution">
    <text evidence="1">The sequence shown here is derived from an EMBL/GenBank/DDBJ whole genome shotgun (WGS) entry which is preliminary data.</text>
</comment>
<dbReference type="EMBL" id="MU274920">
    <property type="protein sequence ID" value="KAI0087007.1"/>
    <property type="molecule type" value="Genomic_DNA"/>
</dbReference>
<organism evidence="1 2">
    <name type="scientific">Irpex rosettiformis</name>
    <dbReference type="NCBI Taxonomy" id="378272"/>
    <lineage>
        <taxon>Eukaryota</taxon>
        <taxon>Fungi</taxon>
        <taxon>Dikarya</taxon>
        <taxon>Basidiomycota</taxon>
        <taxon>Agaricomycotina</taxon>
        <taxon>Agaricomycetes</taxon>
        <taxon>Polyporales</taxon>
        <taxon>Irpicaceae</taxon>
        <taxon>Irpex</taxon>
    </lineage>
</organism>
<dbReference type="Proteomes" id="UP001055072">
    <property type="component" value="Unassembled WGS sequence"/>
</dbReference>
<reference evidence="1" key="1">
    <citation type="journal article" date="2021" name="Environ. Microbiol.">
        <title>Gene family expansions and transcriptome signatures uncover fungal adaptations to wood decay.</title>
        <authorList>
            <person name="Hage H."/>
            <person name="Miyauchi S."/>
            <person name="Viragh M."/>
            <person name="Drula E."/>
            <person name="Min B."/>
            <person name="Chaduli D."/>
            <person name="Navarro D."/>
            <person name="Favel A."/>
            <person name="Norest M."/>
            <person name="Lesage-Meessen L."/>
            <person name="Balint B."/>
            <person name="Merenyi Z."/>
            <person name="de Eugenio L."/>
            <person name="Morin E."/>
            <person name="Martinez A.T."/>
            <person name="Baldrian P."/>
            <person name="Stursova M."/>
            <person name="Martinez M.J."/>
            <person name="Novotny C."/>
            <person name="Magnuson J.K."/>
            <person name="Spatafora J.W."/>
            <person name="Maurice S."/>
            <person name="Pangilinan J."/>
            <person name="Andreopoulos W."/>
            <person name="LaButti K."/>
            <person name="Hundley H."/>
            <person name="Na H."/>
            <person name="Kuo A."/>
            <person name="Barry K."/>
            <person name="Lipzen A."/>
            <person name="Henrissat B."/>
            <person name="Riley R."/>
            <person name="Ahrendt S."/>
            <person name="Nagy L.G."/>
            <person name="Grigoriev I.V."/>
            <person name="Martin F."/>
            <person name="Rosso M.N."/>
        </authorList>
    </citation>
    <scope>NUCLEOTIDE SEQUENCE</scope>
    <source>
        <strain evidence="1">CBS 384.51</strain>
    </source>
</reference>
<evidence type="ECO:0000313" key="2">
    <source>
        <dbReference type="Proteomes" id="UP001055072"/>
    </source>
</evidence>